<dbReference type="InterPro" id="IPR036390">
    <property type="entry name" value="WH_DNA-bd_sf"/>
</dbReference>
<feature type="coiled-coil region" evidence="8">
    <location>
        <begin position="81"/>
        <end position="138"/>
    </location>
</feature>
<dbReference type="GO" id="GO:0010774">
    <property type="term" value="P:meiotic strand invasion involved in reciprocal meiotic recombination"/>
    <property type="evidence" value="ECO:0007669"/>
    <property type="project" value="TreeGrafter"/>
</dbReference>
<evidence type="ECO:0000256" key="3">
    <source>
        <dbReference type="ARBA" id="ARBA00016093"/>
    </source>
</evidence>
<evidence type="ECO:0000313" key="12">
    <source>
        <dbReference type="Proteomes" id="UP000594638"/>
    </source>
</evidence>
<dbReference type="Pfam" id="PF07106">
    <property type="entry name" value="WHD_TBPIP"/>
    <property type="match status" value="1"/>
</dbReference>
<dbReference type="Pfam" id="PF18517">
    <property type="entry name" value="LZ3wCH"/>
    <property type="match status" value="1"/>
</dbReference>
<name>A0A8S0UA88_OLEEU</name>
<dbReference type="Gramene" id="OE9A040951T1">
    <property type="protein sequence ID" value="OE9A040951C1"/>
    <property type="gene ID" value="OE9A040951"/>
</dbReference>
<evidence type="ECO:0000256" key="5">
    <source>
        <dbReference type="ARBA" id="ARBA00023172"/>
    </source>
</evidence>
<feature type="domain" description="Leucine zipper with capping helix" evidence="10">
    <location>
        <begin position="149"/>
        <end position="206"/>
    </location>
</feature>
<dbReference type="GO" id="GO:0120230">
    <property type="term" value="F:recombinase activator activity"/>
    <property type="evidence" value="ECO:0007669"/>
    <property type="project" value="TreeGrafter"/>
</dbReference>
<evidence type="ECO:0000256" key="2">
    <source>
        <dbReference type="ARBA" id="ARBA00007922"/>
    </source>
</evidence>
<organism evidence="11 12">
    <name type="scientific">Olea europaea subsp. europaea</name>
    <dbReference type="NCBI Taxonomy" id="158383"/>
    <lineage>
        <taxon>Eukaryota</taxon>
        <taxon>Viridiplantae</taxon>
        <taxon>Streptophyta</taxon>
        <taxon>Embryophyta</taxon>
        <taxon>Tracheophyta</taxon>
        <taxon>Spermatophyta</taxon>
        <taxon>Magnoliopsida</taxon>
        <taxon>eudicotyledons</taxon>
        <taxon>Gunneridae</taxon>
        <taxon>Pentapetalae</taxon>
        <taxon>asterids</taxon>
        <taxon>lamiids</taxon>
        <taxon>Lamiales</taxon>
        <taxon>Oleaceae</taxon>
        <taxon>Oleeae</taxon>
        <taxon>Olea</taxon>
    </lineage>
</organism>
<keyword evidence="6" id="KW-0539">Nucleus</keyword>
<evidence type="ECO:0000256" key="7">
    <source>
        <dbReference type="ARBA" id="ARBA00023254"/>
    </source>
</evidence>
<evidence type="ECO:0000256" key="6">
    <source>
        <dbReference type="ARBA" id="ARBA00023242"/>
    </source>
</evidence>
<evidence type="ECO:0000256" key="1">
    <source>
        <dbReference type="ARBA" id="ARBA00004123"/>
    </source>
</evidence>
<gene>
    <name evidence="11" type="ORF">OLEA9_A040951</name>
</gene>
<dbReference type="Proteomes" id="UP000594638">
    <property type="component" value="Unassembled WGS sequence"/>
</dbReference>
<dbReference type="PANTHER" id="PTHR15938">
    <property type="entry name" value="TBP-1 INTERACTING PROTEIN"/>
    <property type="match status" value="1"/>
</dbReference>
<dbReference type="OrthoDB" id="272266at2759"/>
<evidence type="ECO:0000256" key="4">
    <source>
        <dbReference type="ARBA" id="ARBA00023054"/>
    </source>
</evidence>
<keyword evidence="5" id="KW-0233">DNA recombination</keyword>
<dbReference type="GO" id="GO:0007129">
    <property type="term" value="P:homologous chromosome pairing at meiosis"/>
    <property type="evidence" value="ECO:0007669"/>
    <property type="project" value="TreeGrafter"/>
</dbReference>
<comment type="subcellular location">
    <subcellularLocation>
        <location evidence="1">Nucleus</location>
    </subcellularLocation>
</comment>
<evidence type="ECO:0000259" key="10">
    <source>
        <dbReference type="Pfam" id="PF18517"/>
    </source>
</evidence>
<comment type="similarity">
    <text evidence="2">Belongs to the HOP2 family.</text>
</comment>
<dbReference type="EMBL" id="CACTIH010007488">
    <property type="protein sequence ID" value="CAA3014446.1"/>
    <property type="molecule type" value="Genomic_DNA"/>
</dbReference>
<dbReference type="InterPro" id="IPR036388">
    <property type="entry name" value="WH-like_DNA-bd_sf"/>
</dbReference>
<keyword evidence="12" id="KW-1185">Reference proteome</keyword>
<dbReference type="Gene3D" id="1.10.10.10">
    <property type="entry name" value="Winged helix-like DNA-binding domain superfamily/Winged helix DNA-binding domain"/>
    <property type="match status" value="1"/>
</dbReference>
<comment type="caution">
    <text evidence="11">The sequence shown here is derived from an EMBL/GenBank/DDBJ whole genome shotgun (WGS) entry which is preliminary data.</text>
</comment>
<dbReference type="SUPFAM" id="SSF46785">
    <property type="entry name" value="Winged helix' DNA-binding domain"/>
    <property type="match status" value="1"/>
</dbReference>
<proteinExistence type="inferred from homology"/>
<dbReference type="GO" id="GO:0120231">
    <property type="term" value="C:DNA recombinase auxiliary factor complex"/>
    <property type="evidence" value="ECO:0007669"/>
    <property type="project" value="TreeGrafter"/>
</dbReference>
<dbReference type="GO" id="GO:0000794">
    <property type="term" value="C:condensed nuclear chromosome"/>
    <property type="evidence" value="ECO:0007669"/>
    <property type="project" value="TreeGrafter"/>
</dbReference>
<protein>
    <recommendedName>
        <fullName evidence="3">Homologous-pairing protein 2 homolog</fullName>
    </recommendedName>
</protein>
<feature type="domain" description="Homologous-pairing protein 2 winged helix" evidence="9">
    <location>
        <begin position="9"/>
        <end position="68"/>
    </location>
</feature>
<keyword evidence="4 8" id="KW-0175">Coiled coil</keyword>
<keyword evidence="7" id="KW-0469">Meiosis</keyword>
<dbReference type="InterPro" id="IPR010776">
    <property type="entry name" value="Hop2_WH_dom"/>
</dbReference>
<evidence type="ECO:0000256" key="8">
    <source>
        <dbReference type="SAM" id="Coils"/>
    </source>
</evidence>
<accession>A0A8S0UA88</accession>
<evidence type="ECO:0000313" key="11">
    <source>
        <dbReference type="EMBL" id="CAA3014446.1"/>
    </source>
</evidence>
<reference evidence="11 12" key="1">
    <citation type="submission" date="2019-12" db="EMBL/GenBank/DDBJ databases">
        <authorList>
            <person name="Alioto T."/>
            <person name="Alioto T."/>
            <person name="Gomez Garrido J."/>
        </authorList>
    </citation>
    <scope>NUCLEOTIDE SEQUENCE [LARGE SCALE GENOMIC DNA]</scope>
</reference>
<sequence>MAPKSDTSEGIVLKFVNEQNKPLNSQNVADSLQKFNLKKAAVQKALDNLADSGKISFKEYGKQKIYLARQDQFDIPNTEELNQMKEENTKLQEQLVEQKKASAGVEGEIKALQSNLTLEEVQAKQVKLGKEVKQMDEKLIKLREGVTLVSPEERQAVEKMYMDTMNQWRRRKRMFKDIWDAITENSPKNLKEFKEELGIEYDEDVGVSLQSFGDLVQHGKKRSRSQ</sequence>
<dbReference type="GO" id="GO:0000709">
    <property type="term" value="P:meiotic joint molecule formation"/>
    <property type="evidence" value="ECO:0007669"/>
    <property type="project" value="TreeGrafter"/>
</dbReference>
<dbReference type="GO" id="GO:0003690">
    <property type="term" value="F:double-stranded DNA binding"/>
    <property type="evidence" value="ECO:0007669"/>
    <property type="project" value="TreeGrafter"/>
</dbReference>
<dbReference type="InterPro" id="IPR040661">
    <property type="entry name" value="LZ3wCH"/>
</dbReference>
<dbReference type="AlphaFoldDB" id="A0A8S0UA88"/>
<dbReference type="FunFam" id="1.10.10.10:FF:000394">
    <property type="entry name" value="Homologous-pairing protein 2 homolog"/>
    <property type="match status" value="1"/>
</dbReference>
<dbReference type="PANTHER" id="PTHR15938:SF0">
    <property type="entry name" value="HOMOLOGOUS-PAIRING PROTEIN 2 HOMOLOG"/>
    <property type="match status" value="1"/>
</dbReference>
<evidence type="ECO:0000259" key="9">
    <source>
        <dbReference type="Pfam" id="PF07106"/>
    </source>
</evidence>